<keyword evidence="1" id="KW-1133">Transmembrane helix</keyword>
<reference evidence="2 3" key="1">
    <citation type="submission" date="2020-08" db="EMBL/GenBank/DDBJ databases">
        <title>Genome sequence of Erysipelothrix inopinata DSM 15511T.</title>
        <authorList>
            <person name="Hyun D.-W."/>
            <person name="Bae J.-W."/>
        </authorList>
    </citation>
    <scope>NUCLEOTIDE SEQUENCE [LARGE SCALE GENOMIC DNA]</scope>
    <source>
        <strain evidence="2 3">DSM 15511</strain>
    </source>
</reference>
<organism evidence="2 3">
    <name type="scientific">Erysipelothrix inopinata</name>
    <dbReference type="NCBI Taxonomy" id="225084"/>
    <lineage>
        <taxon>Bacteria</taxon>
        <taxon>Bacillati</taxon>
        <taxon>Bacillota</taxon>
        <taxon>Erysipelotrichia</taxon>
        <taxon>Erysipelotrichales</taxon>
        <taxon>Erysipelotrichaceae</taxon>
        <taxon>Erysipelothrix</taxon>
    </lineage>
</organism>
<feature type="transmembrane region" description="Helical" evidence="1">
    <location>
        <begin position="182"/>
        <end position="200"/>
    </location>
</feature>
<dbReference type="KEGG" id="eio:H9L01_05725"/>
<name>A0A7G9RWB6_9FIRM</name>
<proteinExistence type="predicted"/>
<evidence type="ECO:0008006" key="4">
    <source>
        <dbReference type="Google" id="ProtNLM"/>
    </source>
</evidence>
<gene>
    <name evidence="2" type="ORF">H9L01_05725</name>
</gene>
<dbReference type="Proteomes" id="UP000515928">
    <property type="component" value="Chromosome"/>
</dbReference>
<keyword evidence="1" id="KW-0472">Membrane</keyword>
<keyword evidence="3" id="KW-1185">Reference proteome</keyword>
<evidence type="ECO:0000313" key="2">
    <source>
        <dbReference type="EMBL" id="QNN59891.1"/>
    </source>
</evidence>
<feature type="transmembrane region" description="Helical" evidence="1">
    <location>
        <begin position="259"/>
        <end position="278"/>
    </location>
</feature>
<accession>A0A7G9RWB6</accession>
<evidence type="ECO:0000256" key="1">
    <source>
        <dbReference type="SAM" id="Phobius"/>
    </source>
</evidence>
<dbReference type="EMBL" id="CP060715">
    <property type="protein sequence ID" value="QNN59891.1"/>
    <property type="molecule type" value="Genomic_DNA"/>
</dbReference>
<dbReference type="RefSeq" id="WP_187533025.1">
    <property type="nucleotide sequence ID" value="NZ_CBCSHU010000002.1"/>
</dbReference>
<evidence type="ECO:0000313" key="3">
    <source>
        <dbReference type="Proteomes" id="UP000515928"/>
    </source>
</evidence>
<feature type="transmembrane region" description="Helical" evidence="1">
    <location>
        <begin position="207"/>
        <end position="229"/>
    </location>
</feature>
<sequence length="283" mass="31143">MKKLITIILEVILILACVGYAGSKFGVKSLDSVDTMMVSLKSQIESEITESISQVEYLVPVEHQEEFSKVIESVGKSDQVDAMINKYSQSFLKDVASKNGATMDINAEVDQFISDNETEIKASMGNNVPEEVKSQVITEMRTKIDFEKHYKDVVEYTQKKLSPGQMEALDTVNELIVNSESYPMIAAATIAASLVLIILINIKNRFGIGYIGTALVISGITCFGLSLIMPSFVESSLVRIPFEIDASQIPYAMLKNYGYIYGGIGLVLVIISSVMSRYEVVDA</sequence>
<protein>
    <recommendedName>
        <fullName evidence="4">DUF1461 domain-containing protein</fullName>
    </recommendedName>
</protein>
<dbReference type="AlphaFoldDB" id="A0A7G9RWB6"/>
<keyword evidence="1" id="KW-0812">Transmembrane</keyword>